<name>A0A0B7A677_9EUPU</name>
<keyword evidence="1" id="KW-0175">Coiled coil</keyword>
<evidence type="ECO:0000256" key="1">
    <source>
        <dbReference type="SAM" id="Coils"/>
    </source>
</evidence>
<proteinExistence type="predicted"/>
<reference evidence="3" key="1">
    <citation type="submission" date="2014-12" db="EMBL/GenBank/DDBJ databases">
        <title>Insight into the proteome of Arion vulgaris.</title>
        <authorList>
            <person name="Aradska J."/>
            <person name="Bulat T."/>
            <person name="Smidak R."/>
            <person name="Sarate P."/>
            <person name="Gangsoo J."/>
            <person name="Sialana F."/>
            <person name="Bilban M."/>
            <person name="Lubec G."/>
        </authorList>
    </citation>
    <scope>NUCLEOTIDE SEQUENCE</scope>
    <source>
        <tissue evidence="3">Skin</tissue>
    </source>
</reference>
<feature type="region of interest" description="Disordered" evidence="2">
    <location>
        <begin position="39"/>
        <end position="100"/>
    </location>
</feature>
<feature type="compositionally biased region" description="Polar residues" evidence="2">
    <location>
        <begin position="41"/>
        <end position="60"/>
    </location>
</feature>
<accession>A0A0B7A677</accession>
<dbReference type="EMBL" id="HACG01028661">
    <property type="protein sequence ID" value="CEK75526.1"/>
    <property type="molecule type" value="Transcribed_RNA"/>
</dbReference>
<evidence type="ECO:0000313" key="3">
    <source>
        <dbReference type="EMBL" id="CEK75526.1"/>
    </source>
</evidence>
<organism evidence="3">
    <name type="scientific">Arion vulgaris</name>
    <dbReference type="NCBI Taxonomy" id="1028688"/>
    <lineage>
        <taxon>Eukaryota</taxon>
        <taxon>Metazoa</taxon>
        <taxon>Spiralia</taxon>
        <taxon>Lophotrochozoa</taxon>
        <taxon>Mollusca</taxon>
        <taxon>Gastropoda</taxon>
        <taxon>Heterobranchia</taxon>
        <taxon>Euthyneura</taxon>
        <taxon>Panpulmonata</taxon>
        <taxon>Eupulmonata</taxon>
        <taxon>Stylommatophora</taxon>
        <taxon>Helicina</taxon>
        <taxon>Arionoidea</taxon>
        <taxon>Arionidae</taxon>
        <taxon>Arion</taxon>
    </lineage>
</organism>
<sequence length="206" mass="23397">MSGKICTNNGFVTKVDFMRLVAKVDSLQSKLSECRQEVRSAHQSTPLSPSVISNKSSSGGVKSWLYSKTGSRDPKIQRPSSVVNSTSQNCGKTDQYSDSSTHIFQKRGGSEEGFHDYDSQRCTKNEFNQFQADVSRDFKTLQKSVQEVQELYRNLEKSLNETLATLQASINNINMRMLAHIERIEQQNVQNNNTQRCMETRSKDKR</sequence>
<feature type="coiled-coil region" evidence="1">
    <location>
        <begin position="138"/>
        <end position="165"/>
    </location>
</feature>
<protein>
    <submittedName>
        <fullName evidence="3">Uncharacterized protein</fullName>
    </submittedName>
</protein>
<gene>
    <name evidence="3" type="primary">ORF95892</name>
</gene>
<feature type="compositionally biased region" description="Polar residues" evidence="2">
    <location>
        <begin position="78"/>
        <end position="100"/>
    </location>
</feature>
<dbReference type="AlphaFoldDB" id="A0A0B7A677"/>
<evidence type="ECO:0000256" key="2">
    <source>
        <dbReference type="SAM" id="MobiDB-lite"/>
    </source>
</evidence>